<dbReference type="EMBL" id="GL888625">
    <property type="protein sequence ID" value="EGI58785.1"/>
    <property type="molecule type" value="Genomic_DNA"/>
</dbReference>
<sequence>MLQVREEKIEDSKLANLGFPVLQIIKKSGRNKQSEAYAEIKAQKEQEQKASNNREDGGAAQSAAEE</sequence>
<reference evidence="2" key="1">
    <citation type="submission" date="2011-02" db="EMBL/GenBank/DDBJ databases">
        <title>The genome of the leaf-cutting ant Acromyrmex echinatior suggests key adaptations to social evolution and fungus farming.</title>
        <authorList>
            <person name="Nygaard S."/>
            <person name="Zhang G."/>
        </authorList>
    </citation>
    <scope>NUCLEOTIDE SEQUENCE</scope>
</reference>
<dbReference type="AlphaFoldDB" id="F4X461"/>
<protein>
    <submittedName>
        <fullName evidence="2">Uncharacterized protein</fullName>
    </submittedName>
</protein>
<name>F4X461_ACREC</name>
<proteinExistence type="predicted"/>
<accession>F4X461</accession>
<gene>
    <name evidence="2" type="ORF">G5I_13119</name>
</gene>
<organism evidence="3">
    <name type="scientific">Acromyrmex echinatior</name>
    <name type="common">Panamanian leafcutter ant</name>
    <name type="synonym">Acromyrmex octospinosus echinatior</name>
    <dbReference type="NCBI Taxonomy" id="103372"/>
    <lineage>
        <taxon>Eukaryota</taxon>
        <taxon>Metazoa</taxon>
        <taxon>Ecdysozoa</taxon>
        <taxon>Arthropoda</taxon>
        <taxon>Hexapoda</taxon>
        <taxon>Insecta</taxon>
        <taxon>Pterygota</taxon>
        <taxon>Neoptera</taxon>
        <taxon>Endopterygota</taxon>
        <taxon>Hymenoptera</taxon>
        <taxon>Apocrita</taxon>
        <taxon>Aculeata</taxon>
        <taxon>Formicoidea</taxon>
        <taxon>Formicidae</taxon>
        <taxon>Myrmicinae</taxon>
        <taxon>Acromyrmex</taxon>
    </lineage>
</organism>
<evidence type="ECO:0000256" key="1">
    <source>
        <dbReference type="SAM" id="MobiDB-lite"/>
    </source>
</evidence>
<feature type="region of interest" description="Disordered" evidence="1">
    <location>
        <begin position="36"/>
        <end position="66"/>
    </location>
</feature>
<evidence type="ECO:0000313" key="2">
    <source>
        <dbReference type="EMBL" id="EGI58785.1"/>
    </source>
</evidence>
<dbReference type="Proteomes" id="UP000007755">
    <property type="component" value="Unassembled WGS sequence"/>
</dbReference>
<dbReference type="InParanoid" id="F4X461"/>
<evidence type="ECO:0000313" key="3">
    <source>
        <dbReference type="Proteomes" id="UP000007755"/>
    </source>
</evidence>
<feature type="compositionally biased region" description="Basic and acidic residues" evidence="1">
    <location>
        <begin position="41"/>
        <end position="57"/>
    </location>
</feature>
<keyword evidence="3" id="KW-1185">Reference proteome</keyword>